<dbReference type="EMBL" id="CP054836">
    <property type="protein sequence ID" value="QKV17966.1"/>
    <property type="molecule type" value="Genomic_DNA"/>
</dbReference>
<keyword evidence="1" id="KW-0472">Membrane</keyword>
<feature type="transmembrane region" description="Helical" evidence="1">
    <location>
        <begin position="6"/>
        <end position="26"/>
    </location>
</feature>
<sequence length="92" mass="10325">MSWISALAIFFIIWWIVLFTVLPMGVRSQVEDDNITLGTERGAPSKHGLPRKMLLTTAISLAIFAVFYLLTVVMGYGVDDLPRIVPEFQPQT</sequence>
<protein>
    <submittedName>
        <fullName evidence="2">DUF1467 family protein</fullName>
    </submittedName>
</protein>
<dbReference type="RefSeq" id="WP_175275863.1">
    <property type="nucleotide sequence ID" value="NZ_CP054836.1"/>
</dbReference>
<accession>A0A6N1VAK1</accession>
<keyword evidence="3" id="KW-1185">Reference proteome</keyword>
<keyword evidence="1" id="KW-1133">Transmembrane helix</keyword>
<dbReference type="AlphaFoldDB" id="A0A6N1VAK1"/>
<dbReference type="Pfam" id="PF07330">
    <property type="entry name" value="DUF1467"/>
    <property type="match status" value="1"/>
</dbReference>
<keyword evidence="1" id="KW-0812">Transmembrane</keyword>
<proteinExistence type="predicted"/>
<evidence type="ECO:0000313" key="2">
    <source>
        <dbReference type="EMBL" id="QKV17966.1"/>
    </source>
</evidence>
<dbReference type="KEGG" id="orm:HTY61_05575"/>
<evidence type="ECO:0000256" key="1">
    <source>
        <dbReference type="SAM" id="Phobius"/>
    </source>
</evidence>
<name>A0A6N1VAK1_9HYPH</name>
<gene>
    <name evidence="2" type="ORF">HTY61_05575</name>
</gene>
<evidence type="ECO:0000313" key="3">
    <source>
        <dbReference type="Proteomes" id="UP000509367"/>
    </source>
</evidence>
<dbReference type="Proteomes" id="UP000509367">
    <property type="component" value="Chromosome"/>
</dbReference>
<feature type="transmembrane region" description="Helical" evidence="1">
    <location>
        <begin position="54"/>
        <end position="78"/>
    </location>
</feature>
<dbReference type="InterPro" id="IPR009935">
    <property type="entry name" value="DUF1467"/>
</dbReference>
<reference evidence="2 3" key="1">
    <citation type="submission" date="2020-06" db="EMBL/GenBank/DDBJ databases">
        <title>Oricola thermophila sp. nov. isolated from a tidal sediments.</title>
        <authorList>
            <person name="Kwon K.K."/>
            <person name="Yang S.-H."/>
            <person name="Park M.-J."/>
        </authorList>
    </citation>
    <scope>NUCLEOTIDE SEQUENCE [LARGE SCALE GENOMIC DNA]</scope>
    <source>
        <strain evidence="2 3">MEBiC13590</strain>
    </source>
</reference>
<organism evidence="2 3">
    <name type="scientific">Oricola thermophila</name>
    <dbReference type="NCBI Taxonomy" id="2742145"/>
    <lineage>
        <taxon>Bacteria</taxon>
        <taxon>Pseudomonadati</taxon>
        <taxon>Pseudomonadota</taxon>
        <taxon>Alphaproteobacteria</taxon>
        <taxon>Hyphomicrobiales</taxon>
        <taxon>Ahrensiaceae</taxon>
        <taxon>Oricola</taxon>
    </lineage>
</organism>